<accession>A0ABZ2HKZ4</accession>
<dbReference type="InterPro" id="IPR036388">
    <property type="entry name" value="WH-like_DNA-bd_sf"/>
</dbReference>
<keyword evidence="2" id="KW-0805">Transcription regulation</keyword>
<feature type="domain" description="HTH lysR-type" evidence="5">
    <location>
        <begin position="10"/>
        <end position="67"/>
    </location>
</feature>
<evidence type="ECO:0000313" key="7">
    <source>
        <dbReference type="Proteomes" id="UP001364156"/>
    </source>
</evidence>
<dbReference type="Gene3D" id="1.10.10.10">
    <property type="entry name" value="Winged helix-like DNA-binding domain superfamily/Winged helix DNA-binding domain"/>
    <property type="match status" value="1"/>
</dbReference>
<protein>
    <submittedName>
        <fullName evidence="6">LysR family transcriptional regulator</fullName>
    </submittedName>
</protein>
<evidence type="ECO:0000256" key="2">
    <source>
        <dbReference type="ARBA" id="ARBA00023015"/>
    </source>
</evidence>
<keyword evidence="3" id="KW-0238">DNA-binding</keyword>
<dbReference type="PANTHER" id="PTHR30126:SF40">
    <property type="entry name" value="HTH-TYPE TRANSCRIPTIONAL REGULATOR GLTR"/>
    <property type="match status" value="1"/>
</dbReference>
<dbReference type="SUPFAM" id="SSF46785">
    <property type="entry name" value="Winged helix' DNA-binding domain"/>
    <property type="match status" value="1"/>
</dbReference>
<evidence type="ECO:0000313" key="6">
    <source>
        <dbReference type="EMBL" id="WWR47042.1"/>
    </source>
</evidence>
<dbReference type="Pfam" id="PF03466">
    <property type="entry name" value="LysR_substrate"/>
    <property type="match status" value="1"/>
</dbReference>
<dbReference type="CDD" id="cd05466">
    <property type="entry name" value="PBP2_LTTR_substrate"/>
    <property type="match status" value="1"/>
</dbReference>
<dbReference type="PROSITE" id="PS50931">
    <property type="entry name" value="HTH_LYSR"/>
    <property type="match status" value="1"/>
</dbReference>
<evidence type="ECO:0000256" key="3">
    <source>
        <dbReference type="ARBA" id="ARBA00023125"/>
    </source>
</evidence>
<evidence type="ECO:0000259" key="5">
    <source>
        <dbReference type="PROSITE" id="PS50931"/>
    </source>
</evidence>
<dbReference type="RefSeq" id="WP_338549882.1">
    <property type="nucleotide sequence ID" value="NZ_CP146069.1"/>
</dbReference>
<evidence type="ECO:0000256" key="4">
    <source>
        <dbReference type="ARBA" id="ARBA00023163"/>
    </source>
</evidence>
<dbReference type="SUPFAM" id="SSF53850">
    <property type="entry name" value="Periplasmic binding protein-like II"/>
    <property type="match status" value="1"/>
</dbReference>
<dbReference type="PANTHER" id="PTHR30126">
    <property type="entry name" value="HTH-TYPE TRANSCRIPTIONAL REGULATOR"/>
    <property type="match status" value="1"/>
</dbReference>
<keyword evidence="4" id="KW-0804">Transcription</keyword>
<gene>
    <name evidence="6" type="ORF">RZ517_02290</name>
</gene>
<proteinExistence type="inferred from homology"/>
<dbReference type="EMBL" id="CP146069">
    <property type="protein sequence ID" value="WWR47042.1"/>
    <property type="molecule type" value="Genomic_DNA"/>
</dbReference>
<dbReference type="InterPro" id="IPR005119">
    <property type="entry name" value="LysR_subst-bd"/>
</dbReference>
<dbReference type="Proteomes" id="UP001364156">
    <property type="component" value="Chromosome"/>
</dbReference>
<keyword evidence="7" id="KW-1185">Reference proteome</keyword>
<sequence>MSKRMSTDTNLLKAMEVYVALVETGQMTAAAHLVGMTQSAASQHIANLERAYGTTLVDRTTRPLKPTQTGELMFHHAARVLNAVADLSSEMRHQGPHPISRLRVGMLASIATTLTVPLVKLAKDTFGVEDMTLRAGQSGDHETLLRTKQADIVISSNPFYDMDGLERHSVLQEAFLLVLPGDYAGPQDRLDDILTTLPLVRFADTTSVGRQTEQHLRRLKLNIPRVIQADRSSMVTSCVAQGLGFTLLTPSLLMDGFVEQMPLQVRPLPVAGLSRRITVVARDKELGSLPSHFAKSARRSMVDVIKAHMGQVGLDAVTAPEPA</sequence>
<dbReference type="Pfam" id="PF00126">
    <property type="entry name" value="HTH_1"/>
    <property type="match status" value="1"/>
</dbReference>
<name>A0ABZ2HKZ4_9RHOB</name>
<reference evidence="6 7" key="1">
    <citation type="submission" date="2023-10" db="EMBL/GenBank/DDBJ databases">
        <title>Roseovarius strain S88 nov., isolated from a marine algae.</title>
        <authorList>
            <person name="Lee M.W."/>
            <person name="Lee J.K."/>
            <person name="Kim J.M."/>
            <person name="Choi D.G."/>
            <person name="Baek J.H."/>
            <person name="Bayburt H."/>
            <person name="Jung J.J."/>
            <person name="Han D.M."/>
            <person name="Jeon C.O."/>
        </authorList>
    </citation>
    <scope>NUCLEOTIDE SEQUENCE [LARGE SCALE GENOMIC DNA]</scope>
    <source>
        <strain evidence="6 7">S88</strain>
    </source>
</reference>
<evidence type="ECO:0000256" key="1">
    <source>
        <dbReference type="ARBA" id="ARBA00009437"/>
    </source>
</evidence>
<comment type="similarity">
    <text evidence="1">Belongs to the LysR transcriptional regulatory family.</text>
</comment>
<dbReference type="InterPro" id="IPR000847">
    <property type="entry name" value="LysR_HTH_N"/>
</dbReference>
<organism evidence="6 7">
    <name type="scientific">Roseovarius phycicola</name>
    <dbReference type="NCBI Taxonomy" id="3080976"/>
    <lineage>
        <taxon>Bacteria</taxon>
        <taxon>Pseudomonadati</taxon>
        <taxon>Pseudomonadota</taxon>
        <taxon>Alphaproteobacteria</taxon>
        <taxon>Rhodobacterales</taxon>
        <taxon>Roseobacteraceae</taxon>
        <taxon>Roseovarius</taxon>
    </lineage>
</organism>
<dbReference type="InterPro" id="IPR036390">
    <property type="entry name" value="WH_DNA-bd_sf"/>
</dbReference>
<dbReference type="Gene3D" id="3.40.190.10">
    <property type="entry name" value="Periplasmic binding protein-like II"/>
    <property type="match status" value="2"/>
</dbReference>